<evidence type="ECO:0000256" key="7">
    <source>
        <dbReference type="SAM" id="MobiDB-lite"/>
    </source>
</evidence>
<dbReference type="InterPro" id="IPR050925">
    <property type="entry name" value="Rhomboid_protease_S54"/>
</dbReference>
<proteinExistence type="inferred from homology"/>
<evidence type="ECO:0008006" key="13">
    <source>
        <dbReference type="Google" id="ProtNLM"/>
    </source>
</evidence>
<evidence type="ECO:0000313" key="11">
    <source>
        <dbReference type="EMBL" id="QHI39005.1"/>
    </source>
</evidence>
<feature type="transmembrane region" description="Helical" evidence="8">
    <location>
        <begin position="135"/>
        <end position="155"/>
    </location>
</feature>
<evidence type="ECO:0000256" key="5">
    <source>
        <dbReference type="ARBA" id="ARBA00022989"/>
    </source>
</evidence>
<dbReference type="Proteomes" id="UP000464657">
    <property type="component" value="Chromosome"/>
</dbReference>
<dbReference type="Gene3D" id="1.20.1540.10">
    <property type="entry name" value="Rhomboid-like"/>
    <property type="match status" value="1"/>
</dbReference>
<dbReference type="RefSeq" id="WP_160131517.1">
    <property type="nucleotide sequence ID" value="NZ_CP019288.1"/>
</dbReference>
<dbReference type="GO" id="GO:0016020">
    <property type="term" value="C:membrane"/>
    <property type="evidence" value="ECO:0007669"/>
    <property type="project" value="UniProtKB-SubCell"/>
</dbReference>
<dbReference type="GO" id="GO:0004252">
    <property type="term" value="F:serine-type endopeptidase activity"/>
    <property type="evidence" value="ECO:0007669"/>
    <property type="project" value="InterPro"/>
</dbReference>
<evidence type="ECO:0000256" key="6">
    <source>
        <dbReference type="ARBA" id="ARBA00023136"/>
    </source>
</evidence>
<keyword evidence="6 8" id="KW-0472">Membrane</keyword>
<dbReference type="InterPro" id="IPR022764">
    <property type="entry name" value="Peptidase_S54_rhomboid_dom"/>
</dbReference>
<protein>
    <recommendedName>
        <fullName evidence="13">Rhomboid protease</fullName>
    </recommendedName>
</protein>
<keyword evidence="3 8" id="KW-0812">Transmembrane</keyword>
<feature type="transmembrane region" description="Helical" evidence="8">
    <location>
        <begin position="104"/>
        <end position="123"/>
    </location>
</feature>
<dbReference type="InterPro" id="IPR046483">
    <property type="entry name" value="DUF6576"/>
</dbReference>
<evidence type="ECO:0000259" key="9">
    <source>
        <dbReference type="Pfam" id="PF01694"/>
    </source>
</evidence>
<keyword evidence="5 8" id="KW-1133">Transmembrane helix</keyword>
<feature type="domain" description="DUF6576" evidence="10">
    <location>
        <begin position="260"/>
        <end position="289"/>
    </location>
</feature>
<dbReference type="AlphaFoldDB" id="A0A7L4ZQS9"/>
<keyword evidence="4" id="KW-0378">Hydrolase</keyword>
<evidence type="ECO:0000313" key="12">
    <source>
        <dbReference type="Proteomes" id="UP000464657"/>
    </source>
</evidence>
<dbReference type="Pfam" id="PF01694">
    <property type="entry name" value="Rhomboid"/>
    <property type="match status" value="1"/>
</dbReference>
<gene>
    <name evidence="11" type="ORF">IMCC3317_44050</name>
</gene>
<feature type="region of interest" description="Disordered" evidence="7">
    <location>
        <begin position="244"/>
        <end position="263"/>
    </location>
</feature>
<feature type="transmembrane region" description="Helical" evidence="8">
    <location>
        <begin position="21"/>
        <end position="42"/>
    </location>
</feature>
<dbReference type="PANTHER" id="PTHR43731">
    <property type="entry name" value="RHOMBOID PROTEASE"/>
    <property type="match status" value="1"/>
</dbReference>
<dbReference type="InterPro" id="IPR035952">
    <property type="entry name" value="Rhomboid-like_sf"/>
</dbReference>
<evidence type="ECO:0000256" key="3">
    <source>
        <dbReference type="ARBA" id="ARBA00022692"/>
    </source>
</evidence>
<feature type="domain" description="Peptidase S54 rhomboid" evidence="9">
    <location>
        <begin position="65"/>
        <end position="206"/>
    </location>
</feature>
<comment type="similarity">
    <text evidence="2">Belongs to the peptidase S54 family.</text>
</comment>
<dbReference type="KEGG" id="kan:IMCC3317_44050"/>
<sequence>MDYKTRITTLYRGFNAAEKLIFINIVIFTIIALFNTIYYSFIKTRSTFFVEYFAIPNGWELLYKPWTIVTYAFLHIGFFHLIFNCLVLYFTGKIFNIFFTEKQFITVYAYGIFSGAILFLIAYNLLPAFADESAVLMGASAAVLAVLVAGATYSPNFIVNLFGVFPLKYWILATLLVISYVAAIPYDNAGGHFAHIGGALIGFIFVKQLQKGNDIGIRFERFWDSLTGYFSSKKKSPLKTVYRNNTNKRSTTNTATQSPTEKQRKVDAILDKISKSGYESLTKLEKDFLFKAGKEN</sequence>
<dbReference type="EMBL" id="CP019288">
    <property type="protein sequence ID" value="QHI39005.1"/>
    <property type="molecule type" value="Genomic_DNA"/>
</dbReference>
<evidence type="ECO:0000256" key="8">
    <source>
        <dbReference type="SAM" id="Phobius"/>
    </source>
</evidence>
<feature type="transmembrane region" description="Helical" evidence="8">
    <location>
        <begin position="192"/>
        <end position="209"/>
    </location>
</feature>
<dbReference type="SUPFAM" id="SSF144091">
    <property type="entry name" value="Rhomboid-like"/>
    <property type="match status" value="1"/>
</dbReference>
<evidence type="ECO:0000256" key="1">
    <source>
        <dbReference type="ARBA" id="ARBA00004141"/>
    </source>
</evidence>
<reference evidence="11 12" key="1">
    <citation type="journal article" date="2013" name="Int. J. Syst. Evol. Microbiol.">
        <title>Kordia antarctica sp. nov., isolated from Antarctic seawater.</title>
        <authorList>
            <person name="Baek K."/>
            <person name="Choi A."/>
            <person name="Kang I."/>
            <person name="Lee K."/>
            <person name="Cho J.C."/>
        </authorList>
    </citation>
    <scope>NUCLEOTIDE SEQUENCE [LARGE SCALE GENOMIC DNA]</scope>
    <source>
        <strain evidence="11 12">IMCC3317</strain>
    </source>
</reference>
<feature type="compositionally biased region" description="Low complexity" evidence="7">
    <location>
        <begin position="244"/>
        <end position="256"/>
    </location>
</feature>
<feature type="transmembrane region" description="Helical" evidence="8">
    <location>
        <begin position="68"/>
        <end position="92"/>
    </location>
</feature>
<keyword evidence="12" id="KW-1185">Reference proteome</keyword>
<dbReference type="OrthoDB" id="680602at2"/>
<comment type="subcellular location">
    <subcellularLocation>
        <location evidence="1">Membrane</location>
        <topology evidence="1">Multi-pass membrane protein</topology>
    </subcellularLocation>
</comment>
<evidence type="ECO:0000259" key="10">
    <source>
        <dbReference type="Pfam" id="PF20216"/>
    </source>
</evidence>
<feature type="transmembrane region" description="Helical" evidence="8">
    <location>
        <begin position="167"/>
        <end position="186"/>
    </location>
</feature>
<dbReference type="Pfam" id="PF20216">
    <property type="entry name" value="DUF6576"/>
    <property type="match status" value="1"/>
</dbReference>
<organism evidence="11 12">
    <name type="scientific">Kordia antarctica</name>
    <dbReference type="NCBI Taxonomy" id="1218801"/>
    <lineage>
        <taxon>Bacteria</taxon>
        <taxon>Pseudomonadati</taxon>
        <taxon>Bacteroidota</taxon>
        <taxon>Flavobacteriia</taxon>
        <taxon>Flavobacteriales</taxon>
        <taxon>Flavobacteriaceae</taxon>
        <taxon>Kordia</taxon>
    </lineage>
</organism>
<evidence type="ECO:0000256" key="2">
    <source>
        <dbReference type="ARBA" id="ARBA00009045"/>
    </source>
</evidence>
<name>A0A7L4ZQS9_9FLAO</name>
<dbReference type="PANTHER" id="PTHR43731:SF14">
    <property type="entry name" value="PRESENILIN-ASSOCIATED RHOMBOID-LIKE PROTEIN, MITOCHONDRIAL"/>
    <property type="match status" value="1"/>
</dbReference>
<evidence type="ECO:0000256" key="4">
    <source>
        <dbReference type="ARBA" id="ARBA00022801"/>
    </source>
</evidence>
<accession>A0A7L4ZQS9</accession>